<dbReference type="AlphaFoldDB" id="A0A1F6TN78"/>
<accession>A0A1F6TN78</accession>
<dbReference type="SUPFAM" id="SSF143120">
    <property type="entry name" value="YefM-like"/>
    <property type="match status" value="1"/>
</dbReference>
<protein>
    <recommendedName>
        <fullName evidence="2">Antitoxin</fullName>
    </recommendedName>
</protein>
<gene>
    <name evidence="3" type="ORF">A2151_06970</name>
</gene>
<evidence type="ECO:0000256" key="1">
    <source>
        <dbReference type="ARBA" id="ARBA00009981"/>
    </source>
</evidence>
<comment type="caution">
    <text evidence="3">The sequence shown here is derived from an EMBL/GenBank/DDBJ whole genome shotgun (WGS) entry which is preliminary data.</text>
</comment>
<organism evidence="3 4">
    <name type="scientific">Candidatus Muproteobacteria bacterium RBG_16_65_34</name>
    <dbReference type="NCBI Taxonomy" id="1817760"/>
    <lineage>
        <taxon>Bacteria</taxon>
        <taxon>Pseudomonadati</taxon>
        <taxon>Pseudomonadota</taxon>
        <taxon>Candidatus Muproteobacteria</taxon>
    </lineage>
</organism>
<comment type="similarity">
    <text evidence="1 2">Belongs to the phD/YefM antitoxin family.</text>
</comment>
<dbReference type="Proteomes" id="UP000178885">
    <property type="component" value="Unassembled WGS sequence"/>
</dbReference>
<name>A0A1F6TN78_9PROT</name>
<evidence type="ECO:0000313" key="4">
    <source>
        <dbReference type="Proteomes" id="UP000178885"/>
    </source>
</evidence>
<comment type="function">
    <text evidence="2">Antitoxin component of a type II toxin-antitoxin (TA) system.</text>
</comment>
<dbReference type="Pfam" id="PF02604">
    <property type="entry name" value="PhdYeFM_antitox"/>
    <property type="match status" value="1"/>
</dbReference>
<reference evidence="3 4" key="1">
    <citation type="journal article" date="2016" name="Nat. Commun.">
        <title>Thousands of microbial genomes shed light on interconnected biogeochemical processes in an aquifer system.</title>
        <authorList>
            <person name="Anantharaman K."/>
            <person name="Brown C.T."/>
            <person name="Hug L.A."/>
            <person name="Sharon I."/>
            <person name="Castelle C.J."/>
            <person name="Probst A.J."/>
            <person name="Thomas B.C."/>
            <person name="Singh A."/>
            <person name="Wilkins M.J."/>
            <person name="Karaoz U."/>
            <person name="Brodie E.L."/>
            <person name="Williams K.H."/>
            <person name="Hubbard S.S."/>
            <person name="Banfield J.F."/>
        </authorList>
    </citation>
    <scope>NUCLEOTIDE SEQUENCE [LARGE SCALE GENOMIC DNA]</scope>
</reference>
<dbReference type="InterPro" id="IPR006442">
    <property type="entry name" value="Antitoxin_Phd/YefM"/>
</dbReference>
<dbReference type="NCBIfam" id="TIGR01552">
    <property type="entry name" value="phd_fam"/>
    <property type="match status" value="1"/>
</dbReference>
<evidence type="ECO:0000256" key="2">
    <source>
        <dbReference type="RuleBase" id="RU362080"/>
    </source>
</evidence>
<dbReference type="InterPro" id="IPR036165">
    <property type="entry name" value="YefM-like_sf"/>
</dbReference>
<dbReference type="Gene3D" id="3.40.1620.10">
    <property type="entry name" value="YefM-like domain"/>
    <property type="match status" value="1"/>
</dbReference>
<dbReference type="EMBL" id="MFSU01000078">
    <property type="protein sequence ID" value="OGI46588.1"/>
    <property type="molecule type" value="Genomic_DNA"/>
</dbReference>
<evidence type="ECO:0000313" key="3">
    <source>
        <dbReference type="EMBL" id="OGI46588.1"/>
    </source>
</evidence>
<proteinExistence type="inferred from homology"/>
<sequence length="77" mass="8650">MSQISLTALRQQLFKVVDRIIKTGVPVEISRRGHKLRIVPVAKTSKLARLTPHKATVGNPEDLVELKAGKWRKGRNL</sequence>